<dbReference type="Gene3D" id="1.10.340.70">
    <property type="match status" value="1"/>
</dbReference>
<name>A0A9Q3EHG4_9BASI</name>
<dbReference type="PANTHER" id="PTHR37984:SF5">
    <property type="entry name" value="PROTEIN NYNRIN-LIKE"/>
    <property type="match status" value="1"/>
</dbReference>
<dbReference type="InterPro" id="IPR050951">
    <property type="entry name" value="Retrovirus_Pol_polyprotein"/>
</dbReference>
<dbReference type="InterPro" id="IPR036397">
    <property type="entry name" value="RNaseH_sf"/>
</dbReference>
<dbReference type="CDD" id="cd09274">
    <property type="entry name" value="RNase_HI_RT_Ty3"/>
    <property type="match status" value="1"/>
</dbReference>
<accession>A0A9Q3EHG4</accession>
<evidence type="ECO:0000256" key="2">
    <source>
        <dbReference type="ARBA" id="ARBA00023268"/>
    </source>
</evidence>
<dbReference type="AlphaFoldDB" id="A0A9Q3EHG4"/>
<dbReference type="InterPro" id="IPR043502">
    <property type="entry name" value="DNA/RNA_pol_sf"/>
</dbReference>
<sequence length="582" mass="66351">MNPLPCSSPIIQNSPKGEDLILGYDFLYHFHPIIDWKNGLITYDSSNKDSSGILSSTSNDFATAVKSISLVGELKTPSLPSSVHIPSIIPSQPLLPLRDEWDEEEEPKEIETVLRVVPSANHQYLDVFSKVKEEKLPPHCACTHHIELEGLLPAEALSQFQIIKEAFATAPILSHFNPSLPAIVETDASDYALGAVLSQVNDSGKHHIAFDSHKLLPAELNYEIHDKELLAIVWPLKRWRAEFLSEFDFTITYCPGRLATLPDALSHQDGVYTERGVDFIRKNPQNFHQVIKQDGIQESRFFSTKVEIFSGLVDKIQKELWQYKDYKEILKQLARGESVPDYSLEPQAKLLLFKDRVVTPSNEEIKINILQKCHDSQLAGHPCQEETLKLIKRDFHWACMNQFIKDYVSSCQQCSRNKQIHHKKFGLLLPLSIPSGPWNSLSMNFITQFPLSNNFNSILVVVDRFSKMEILIPTYGSITSLDLAQMFISHVFPKHVLPVSIVSDRGSLFVSSFWTQLCQQLKISRNLLTAFHPETDGQTERVNQILEQYLWIYVSYHQDDWHTWPPLAGFAYNNAENSSKKK</sequence>
<keyword evidence="5" id="KW-1185">Reference proteome</keyword>
<reference evidence="4" key="1">
    <citation type="submission" date="2021-03" db="EMBL/GenBank/DDBJ databases">
        <title>Draft genome sequence of rust myrtle Austropuccinia psidii MF-1, a brazilian biotype.</title>
        <authorList>
            <person name="Quecine M.C."/>
            <person name="Pachon D.M.R."/>
            <person name="Bonatelli M.L."/>
            <person name="Correr F.H."/>
            <person name="Franceschini L.M."/>
            <person name="Leite T.F."/>
            <person name="Margarido G.R.A."/>
            <person name="Almeida C.A."/>
            <person name="Ferrarezi J.A."/>
            <person name="Labate C.A."/>
        </authorList>
    </citation>
    <scope>NUCLEOTIDE SEQUENCE</scope>
    <source>
        <strain evidence="4">MF-1</strain>
    </source>
</reference>
<dbReference type="GO" id="GO:0005634">
    <property type="term" value="C:nucleus"/>
    <property type="evidence" value="ECO:0007669"/>
    <property type="project" value="UniProtKB-ARBA"/>
</dbReference>
<dbReference type="GO" id="GO:0003723">
    <property type="term" value="F:RNA binding"/>
    <property type="evidence" value="ECO:0007669"/>
    <property type="project" value="UniProtKB-KW"/>
</dbReference>
<dbReference type="Proteomes" id="UP000765509">
    <property type="component" value="Unassembled WGS sequence"/>
</dbReference>
<dbReference type="GO" id="GO:0003824">
    <property type="term" value="F:catalytic activity"/>
    <property type="evidence" value="ECO:0007669"/>
    <property type="project" value="UniProtKB-KW"/>
</dbReference>
<evidence type="ECO:0000313" key="5">
    <source>
        <dbReference type="Proteomes" id="UP000765509"/>
    </source>
</evidence>
<evidence type="ECO:0000313" key="4">
    <source>
        <dbReference type="EMBL" id="MBW0522990.1"/>
    </source>
</evidence>
<keyword evidence="2" id="KW-0511">Multifunctional enzyme</keyword>
<feature type="domain" description="Integrase catalytic" evidence="3">
    <location>
        <begin position="433"/>
        <end position="582"/>
    </location>
</feature>
<evidence type="ECO:0000259" key="3">
    <source>
        <dbReference type="PROSITE" id="PS50994"/>
    </source>
</evidence>
<dbReference type="Pfam" id="PF17921">
    <property type="entry name" value="Integrase_H2C2"/>
    <property type="match status" value="1"/>
</dbReference>
<comment type="caution">
    <text evidence="4">The sequence shown here is derived from an EMBL/GenBank/DDBJ whole genome shotgun (WGS) entry which is preliminary data.</text>
</comment>
<dbReference type="EMBL" id="AVOT02029957">
    <property type="protein sequence ID" value="MBW0522990.1"/>
    <property type="molecule type" value="Genomic_DNA"/>
</dbReference>
<dbReference type="InterPro" id="IPR001584">
    <property type="entry name" value="Integrase_cat-core"/>
</dbReference>
<dbReference type="SUPFAM" id="SSF56672">
    <property type="entry name" value="DNA/RNA polymerases"/>
    <property type="match status" value="1"/>
</dbReference>
<organism evidence="4 5">
    <name type="scientific">Austropuccinia psidii MF-1</name>
    <dbReference type="NCBI Taxonomy" id="1389203"/>
    <lineage>
        <taxon>Eukaryota</taxon>
        <taxon>Fungi</taxon>
        <taxon>Dikarya</taxon>
        <taxon>Basidiomycota</taxon>
        <taxon>Pucciniomycotina</taxon>
        <taxon>Pucciniomycetes</taxon>
        <taxon>Pucciniales</taxon>
        <taxon>Sphaerophragmiaceae</taxon>
        <taxon>Austropuccinia</taxon>
    </lineage>
</organism>
<keyword evidence="1" id="KW-0694">RNA-binding</keyword>
<proteinExistence type="predicted"/>
<dbReference type="OrthoDB" id="2505288at2759"/>
<dbReference type="InterPro" id="IPR041588">
    <property type="entry name" value="Integrase_H2C2"/>
</dbReference>
<dbReference type="InterPro" id="IPR012337">
    <property type="entry name" value="RNaseH-like_sf"/>
</dbReference>
<dbReference type="Gene3D" id="3.30.420.10">
    <property type="entry name" value="Ribonuclease H-like superfamily/Ribonuclease H"/>
    <property type="match status" value="1"/>
</dbReference>
<dbReference type="InterPro" id="IPR041577">
    <property type="entry name" value="RT_RNaseH_2"/>
</dbReference>
<dbReference type="SUPFAM" id="SSF53098">
    <property type="entry name" value="Ribonuclease H-like"/>
    <property type="match status" value="1"/>
</dbReference>
<evidence type="ECO:0000256" key="1">
    <source>
        <dbReference type="ARBA" id="ARBA00022884"/>
    </source>
</evidence>
<dbReference type="GO" id="GO:0015074">
    <property type="term" value="P:DNA integration"/>
    <property type="evidence" value="ECO:0007669"/>
    <property type="project" value="InterPro"/>
</dbReference>
<gene>
    <name evidence="4" type="ORF">O181_062705</name>
</gene>
<protein>
    <recommendedName>
        <fullName evidence="3">Integrase catalytic domain-containing protein</fullName>
    </recommendedName>
</protein>
<dbReference type="Pfam" id="PF17919">
    <property type="entry name" value="RT_RNaseH_2"/>
    <property type="match status" value="1"/>
</dbReference>
<dbReference type="PROSITE" id="PS50994">
    <property type="entry name" value="INTEGRASE"/>
    <property type="match status" value="1"/>
</dbReference>
<dbReference type="PANTHER" id="PTHR37984">
    <property type="entry name" value="PROTEIN CBG26694"/>
    <property type="match status" value="1"/>
</dbReference>